<evidence type="ECO:0000313" key="7">
    <source>
        <dbReference type="Proteomes" id="UP000241803"/>
    </source>
</evidence>
<name>A0A2T3L949_9GAMM</name>
<dbReference type="GO" id="GO:0031956">
    <property type="term" value="F:medium-chain fatty acid-CoA ligase activity"/>
    <property type="evidence" value="ECO:0007669"/>
    <property type="project" value="TreeGrafter"/>
</dbReference>
<comment type="similarity">
    <text evidence="2">Belongs to the ATP-dependent AMP-binding enzyme family.</text>
</comment>
<dbReference type="AlphaFoldDB" id="A0A2T3L949"/>
<organism evidence="6 7">
    <name type="scientific">Photobacterium indicum</name>
    <dbReference type="NCBI Taxonomy" id="81447"/>
    <lineage>
        <taxon>Bacteria</taxon>
        <taxon>Pseudomonadati</taxon>
        <taxon>Pseudomonadota</taxon>
        <taxon>Gammaproteobacteria</taxon>
        <taxon>Vibrionales</taxon>
        <taxon>Vibrionaceae</taxon>
        <taxon>Photobacterium</taxon>
    </lineage>
</organism>
<dbReference type="Gene3D" id="3.40.50.12780">
    <property type="entry name" value="N-terminal domain of ligase-like"/>
    <property type="match status" value="1"/>
</dbReference>
<accession>A0A2T3L949</accession>
<proteinExistence type="inferred from homology"/>
<dbReference type="Proteomes" id="UP000241803">
    <property type="component" value="Unassembled WGS sequence"/>
</dbReference>
<evidence type="ECO:0000256" key="1">
    <source>
        <dbReference type="ARBA" id="ARBA00004924"/>
    </source>
</evidence>
<evidence type="ECO:0000256" key="2">
    <source>
        <dbReference type="ARBA" id="ARBA00006432"/>
    </source>
</evidence>
<protein>
    <submittedName>
        <fullName evidence="6">2,3-dihydroxybenzoate-AMP ligase</fullName>
    </submittedName>
</protein>
<dbReference type="GO" id="GO:0006631">
    <property type="term" value="P:fatty acid metabolic process"/>
    <property type="evidence" value="ECO:0007669"/>
    <property type="project" value="TreeGrafter"/>
</dbReference>
<dbReference type="PANTHER" id="PTHR43201">
    <property type="entry name" value="ACYL-COA SYNTHETASE"/>
    <property type="match status" value="1"/>
</dbReference>
<keyword evidence="7" id="KW-1185">Reference proteome</keyword>
<dbReference type="InterPro" id="IPR042099">
    <property type="entry name" value="ANL_N_sf"/>
</dbReference>
<evidence type="ECO:0000313" key="6">
    <source>
        <dbReference type="EMBL" id="PSV47525.1"/>
    </source>
</evidence>
<reference evidence="6 7" key="1">
    <citation type="submission" date="2018-03" db="EMBL/GenBank/DDBJ databases">
        <title>Whole genome sequencing of Histamine producing bacteria.</title>
        <authorList>
            <person name="Butler K."/>
        </authorList>
    </citation>
    <scope>NUCLEOTIDE SEQUENCE [LARGE SCALE GENOMIC DNA]</scope>
    <source>
        <strain evidence="6 7">ATCC 19614</strain>
    </source>
</reference>
<dbReference type="InterPro" id="IPR000873">
    <property type="entry name" value="AMP-dep_synth/lig_dom"/>
</dbReference>
<dbReference type="RefSeq" id="WP_107253690.1">
    <property type="nucleotide sequence ID" value="NZ_PYOC01000003.1"/>
</dbReference>
<evidence type="ECO:0000256" key="3">
    <source>
        <dbReference type="ARBA" id="ARBA00022598"/>
    </source>
</evidence>
<feature type="domain" description="AMP-dependent synthetase/ligase" evidence="4">
    <location>
        <begin position="44"/>
        <end position="401"/>
    </location>
</feature>
<dbReference type="Gene3D" id="3.30.300.30">
    <property type="match status" value="1"/>
</dbReference>
<dbReference type="FunFam" id="2.30.38.10:FF:000003">
    <property type="entry name" value="Vibriobactin-specific 2,3-dihydroxybenzoate-AMP ligase"/>
    <property type="match status" value="1"/>
</dbReference>
<dbReference type="EMBL" id="PYOC01000003">
    <property type="protein sequence ID" value="PSV47525.1"/>
    <property type="molecule type" value="Genomic_DNA"/>
</dbReference>
<dbReference type="Pfam" id="PF13193">
    <property type="entry name" value="AMP-binding_C"/>
    <property type="match status" value="1"/>
</dbReference>
<gene>
    <name evidence="6" type="ORF">C9J47_11675</name>
</gene>
<feature type="domain" description="AMP-binding enzyme C-terminal" evidence="5">
    <location>
        <begin position="452"/>
        <end position="527"/>
    </location>
</feature>
<dbReference type="SUPFAM" id="SSF56801">
    <property type="entry name" value="Acetyl-CoA synthetase-like"/>
    <property type="match status" value="1"/>
</dbReference>
<dbReference type="InterPro" id="IPR025110">
    <property type="entry name" value="AMP-bd_C"/>
</dbReference>
<dbReference type="PANTHER" id="PTHR43201:SF5">
    <property type="entry name" value="MEDIUM-CHAIN ACYL-COA LIGASE ACSF2, MITOCHONDRIAL"/>
    <property type="match status" value="1"/>
</dbReference>
<sequence>MNPLQVAKNSNKDLLQGFTHYSAEQQNRYDEIWDNVPLWSVLTDNVKLSGDQIAIKDDVREFTFKQLLAEADRIAARLLQDKLIQGDRVVLQMSNTCDFAISFFSVQRAGLVPIMALPAHGIAEIRHFIDISQAKGYICDGGKDSICIAEYLEQHSNSITHIYTAVPHTKYRSLTGIGNTPFTPPKIDPDTPAIFLVSGGTTGLPKLIPRTHNDYLFNIKSCVQASNISAKDTYLAVLPAAHNFTLGCPGILGALSLGGKVVFSNEAGPDYCFELIEQNGITATALVPALAQIWTEAAEWEEANISSLRLIQVGGSKLSYSDAIDIQHVFPNALQQVFGMAEGLIACTRIGDDPETIAAKQGCPISQWDEIRIVDSEGNQVANGEEGELLTRGPYTLRGYYRAPEHNLRSFTDDGFYRSGDKVRIDENQYISVTGRIKDIVNRSGECIATDEIEEHLLSHPEIAQVAVVPVPDKHLGERIGVALICKDESLTLQDLRRFLQTKQLASFKMPDELNIVYSLPKTAVGKIDKKKVPGPDGKPWMFHELN</sequence>
<comment type="caution">
    <text evidence="6">The sequence shown here is derived from an EMBL/GenBank/DDBJ whole genome shotgun (WGS) entry which is preliminary data.</text>
</comment>
<evidence type="ECO:0000259" key="5">
    <source>
        <dbReference type="Pfam" id="PF13193"/>
    </source>
</evidence>
<keyword evidence="3 6" id="KW-0436">Ligase</keyword>
<dbReference type="Pfam" id="PF00501">
    <property type="entry name" value="AMP-binding"/>
    <property type="match status" value="1"/>
</dbReference>
<comment type="pathway">
    <text evidence="1">Siderophore biosynthesis.</text>
</comment>
<evidence type="ECO:0000259" key="4">
    <source>
        <dbReference type="Pfam" id="PF00501"/>
    </source>
</evidence>
<dbReference type="InterPro" id="IPR045851">
    <property type="entry name" value="AMP-bd_C_sf"/>
</dbReference>